<dbReference type="EMBL" id="KN824341">
    <property type="protein sequence ID" value="KIM23200.1"/>
    <property type="molecule type" value="Genomic_DNA"/>
</dbReference>
<sequence length="67" mass="7563">MVCVLRLYTLGGLPYMPVSPTALGSLMAHCSRNISSMRKEKTRNRSECYSRALTTVSDGEYGYRRAR</sequence>
<evidence type="ECO:0000313" key="1">
    <source>
        <dbReference type="EMBL" id="KIM23200.1"/>
    </source>
</evidence>
<keyword evidence="2" id="KW-1185">Reference proteome</keyword>
<accession>A0A0C3AEY2</accession>
<gene>
    <name evidence="1" type="ORF">M408DRAFT_265866</name>
</gene>
<dbReference type="HOGENOM" id="CLU_2814029_0_0_1"/>
<dbReference type="Proteomes" id="UP000054097">
    <property type="component" value="Unassembled WGS sequence"/>
</dbReference>
<protein>
    <submittedName>
        <fullName evidence="1">Uncharacterized protein</fullName>
    </submittedName>
</protein>
<dbReference type="AlphaFoldDB" id="A0A0C3AEY2"/>
<reference evidence="1 2" key="1">
    <citation type="submission" date="2014-04" db="EMBL/GenBank/DDBJ databases">
        <authorList>
            <consortium name="DOE Joint Genome Institute"/>
            <person name="Kuo A."/>
            <person name="Zuccaro A."/>
            <person name="Kohler A."/>
            <person name="Nagy L.G."/>
            <person name="Floudas D."/>
            <person name="Copeland A."/>
            <person name="Barry K.W."/>
            <person name="Cichocki N."/>
            <person name="Veneault-Fourrey C."/>
            <person name="LaButti K."/>
            <person name="Lindquist E.A."/>
            <person name="Lipzen A."/>
            <person name="Lundell T."/>
            <person name="Morin E."/>
            <person name="Murat C."/>
            <person name="Sun H."/>
            <person name="Tunlid A."/>
            <person name="Henrissat B."/>
            <person name="Grigoriev I.V."/>
            <person name="Hibbett D.S."/>
            <person name="Martin F."/>
            <person name="Nordberg H.P."/>
            <person name="Cantor M.N."/>
            <person name="Hua S.X."/>
        </authorList>
    </citation>
    <scope>NUCLEOTIDE SEQUENCE [LARGE SCALE GENOMIC DNA]</scope>
    <source>
        <strain evidence="1 2">MAFF 305830</strain>
    </source>
</reference>
<name>A0A0C3AEY2_SERVB</name>
<organism evidence="1 2">
    <name type="scientific">Serendipita vermifera MAFF 305830</name>
    <dbReference type="NCBI Taxonomy" id="933852"/>
    <lineage>
        <taxon>Eukaryota</taxon>
        <taxon>Fungi</taxon>
        <taxon>Dikarya</taxon>
        <taxon>Basidiomycota</taxon>
        <taxon>Agaricomycotina</taxon>
        <taxon>Agaricomycetes</taxon>
        <taxon>Sebacinales</taxon>
        <taxon>Serendipitaceae</taxon>
        <taxon>Serendipita</taxon>
    </lineage>
</organism>
<evidence type="ECO:0000313" key="2">
    <source>
        <dbReference type="Proteomes" id="UP000054097"/>
    </source>
</evidence>
<proteinExistence type="predicted"/>
<reference evidence="2" key="2">
    <citation type="submission" date="2015-01" db="EMBL/GenBank/DDBJ databases">
        <title>Evolutionary Origins and Diversification of the Mycorrhizal Mutualists.</title>
        <authorList>
            <consortium name="DOE Joint Genome Institute"/>
            <consortium name="Mycorrhizal Genomics Consortium"/>
            <person name="Kohler A."/>
            <person name="Kuo A."/>
            <person name="Nagy L.G."/>
            <person name="Floudas D."/>
            <person name="Copeland A."/>
            <person name="Barry K.W."/>
            <person name="Cichocki N."/>
            <person name="Veneault-Fourrey C."/>
            <person name="LaButti K."/>
            <person name="Lindquist E.A."/>
            <person name="Lipzen A."/>
            <person name="Lundell T."/>
            <person name="Morin E."/>
            <person name="Murat C."/>
            <person name="Riley R."/>
            <person name="Ohm R."/>
            <person name="Sun H."/>
            <person name="Tunlid A."/>
            <person name="Henrissat B."/>
            <person name="Grigoriev I.V."/>
            <person name="Hibbett D.S."/>
            <person name="Martin F."/>
        </authorList>
    </citation>
    <scope>NUCLEOTIDE SEQUENCE [LARGE SCALE GENOMIC DNA]</scope>
    <source>
        <strain evidence="2">MAFF 305830</strain>
    </source>
</reference>